<keyword evidence="4" id="KW-1185">Reference proteome</keyword>
<dbReference type="CDD" id="cd04491">
    <property type="entry name" value="SoSSB_OBF"/>
    <property type="match status" value="1"/>
</dbReference>
<dbReference type="Proteomes" id="UP001141327">
    <property type="component" value="Unassembled WGS sequence"/>
</dbReference>
<accession>A0ABQ8USH2</accession>
<dbReference type="InterPro" id="IPR048970">
    <property type="entry name" value="OB_Ssb-like"/>
</dbReference>
<protein>
    <recommendedName>
        <fullName evidence="2">Single-stranded DNA binding protein Ssb-like OB fold domain-containing protein</fullName>
    </recommendedName>
</protein>
<dbReference type="PANTHER" id="PTHR13356:SF0">
    <property type="entry name" value="SOSS COMPLEX SUBUNIT B HOMOLOG"/>
    <property type="match status" value="1"/>
</dbReference>
<dbReference type="EMBL" id="JAPMOS010000018">
    <property type="protein sequence ID" value="KAJ4459690.1"/>
    <property type="molecule type" value="Genomic_DNA"/>
</dbReference>
<dbReference type="SUPFAM" id="SSF50249">
    <property type="entry name" value="Nucleic acid-binding proteins"/>
    <property type="match status" value="1"/>
</dbReference>
<dbReference type="Gene3D" id="2.40.50.140">
    <property type="entry name" value="Nucleic acid-binding proteins"/>
    <property type="match status" value="1"/>
</dbReference>
<evidence type="ECO:0000313" key="3">
    <source>
        <dbReference type="EMBL" id="KAJ4459690.1"/>
    </source>
</evidence>
<sequence length="101" mass="11347">MTDSTPVSGLVKLANLRPNLSGFTVEFIILEKWTVSKTKDDHRISYALVADDTASIHLSLWDNQAEQLFPGDIIRLRQGYASLYRNYLVLYPGKGLMSVTT</sequence>
<comment type="caution">
    <text evidence="3">The sequence shown here is derived from an EMBL/GenBank/DDBJ whole genome shotgun (WGS) entry which is preliminary data.</text>
</comment>
<dbReference type="InterPro" id="IPR051231">
    <property type="entry name" value="SOSS-B"/>
</dbReference>
<evidence type="ECO:0000259" key="2">
    <source>
        <dbReference type="Pfam" id="PF21473"/>
    </source>
</evidence>
<reference evidence="3" key="1">
    <citation type="journal article" date="2022" name="bioRxiv">
        <title>Genomics of Preaxostyla Flagellates Illuminates Evolutionary Transitions and the Path Towards Mitochondrial Loss.</title>
        <authorList>
            <person name="Novak L.V.F."/>
            <person name="Treitli S.C."/>
            <person name="Pyrih J."/>
            <person name="Halakuc P."/>
            <person name="Pipaliya S.V."/>
            <person name="Vacek V."/>
            <person name="Brzon O."/>
            <person name="Soukal P."/>
            <person name="Eme L."/>
            <person name="Dacks J.B."/>
            <person name="Karnkowska A."/>
            <person name="Elias M."/>
            <person name="Hampl V."/>
        </authorList>
    </citation>
    <scope>NUCLEOTIDE SEQUENCE</scope>
    <source>
        <strain evidence="3">RCP-MX</strain>
    </source>
</reference>
<name>A0ABQ8USH2_9EUKA</name>
<evidence type="ECO:0000256" key="1">
    <source>
        <dbReference type="ARBA" id="ARBA00023125"/>
    </source>
</evidence>
<feature type="domain" description="Single-stranded DNA binding protein Ssb-like OB fold" evidence="2">
    <location>
        <begin position="36"/>
        <end position="90"/>
    </location>
</feature>
<dbReference type="PANTHER" id="PTHR13356">
    <property type="entry name" value="OB FOLD NUCLEIC ACID BINDING PROTEIN-RELATED"/>
    <property type="match status" value="1"/>
</dbReference>
<proteinExistence type="predicted"/>
<evidence type="ECO:0000313" key="4">
    <source>
        <dbReference type="Proteomes" id="UP001141327"/>
    </source>
</evidence>
<keyword evidence="1" id="KW-0238">DNA-binding</keyword>
<dbReference type="InterPro" id="IPR012340">
    <property type="entry name" value="NA-bd_OB-fold"/>
</dbReference>
<dbReference type="Pfam" id="PF21473">
    <property type="entry name" value="OB_Ssb-like"/>
    <property type="match status" value="1"/>
</dbReference>
<organism evidence="3 4">
    <name type="scientific">Paratrimastix pyriformis</name>
    <dbReference type="NCBI Taxonomy" id="342808"/>
    <lineage>
        <taxon>Eukaryota</taxon>
        <taxon>Metamonada</taxon>
        <taxon>Preaxostyla</taxon>
        <taxon>Paratrimastigidae</taxon>
        <taxon>Paratrimastix</taxon>
    </lineage>
</organism>
<gene>
    <name evidence="3" type="ORF">PAPYR_4447</name>
</gene>